<dbReference type="CDD" id="cd01734">
    <property type="entry name" value="YlxS_C"/>
    <property type="match status" value="1"/>
</dbReference>
<dbReference type="PANTHER" id="PTHR33867:SF1">
    <property type="entry name" value="RIBOSOME MATURATION FACTOR RIMP"/>
    <property type="match status" value="1"/>
</dbReference>
<dbReference type="FunFam" id="3.30.300.70:FF:000001">
    <property type="entry name" value="Ribosome maturation factor RimP"/>
    <property type="match status" value="1"/>
</dbReference>
<accession>A0A1M6KEV7</accession>
<proteinExistence type="inferred from homology"/>
<dbReference type="GO" id="GO:0006412">
    <property type="term" value="P:translation"/>
    <property type="evidence" value="ECO:0007669"/>
    <property type="project" value="TreeGrafter"/>
</dbReference>
<gene>
    <name evidence="3" type="primary">rimP</name>
    <name evidence="6" type="ORF">SAMN02745227_00095</name>
</gene>
<dbReference type="Gene3D" id="3.30.300.70">
    <property type="entry name" value="RimP-like superfamily, N-terminal"/>
    <property type="match status" value="1"/>
</dbReference>
<dbReference type="HAMAP" id="MF_01077">
    <property type="entry name" value="RimP"/>
    <property type="match status" value="1"/>
</dbReference>
<evidence type="ECO:0000256" key="1">
    <source>
        <dbReference type="ARBA" id="ARBA00022490"/>
    </source>
</evidence>
<protein>
    <recommendedName>
        <fullName evidence="3">Ribosome maturation factor RimP</fullName>
    </recommendedName>
</protein>
<dbReference type="STRING" id="1120989.SAMN02745227_00095"/>
<dbReference type="InterPro" id="IPR036847">
    <property type="entry name" value="RimP_C_sf"/>
</dbReference>
<feature type="domain" description="Ribosome maturation factor RimP N-terminal" evidence="4">
    <location>
        <begin position="18"/>
        <end position="89"/>
    </location>
</feature>
<name>A0A1M6KEV7_9FIRM</name>
<sequence length="159" mass="18084">MNKILKKEHLEKIALAAEKFAKESGLELVDVQFNKEGGVWFLRVFIDKLDGLVDTEDCAIVNNKLSAYLDELDPIEQQYFLEVSSPGIERPLKKPEDFSRFKGHLIRVNTYAKINGKKVFIGILEGLDEGILKLVDEDTNELIELPYESVANVKLSIKF</sequence>
<dbReference type="GO" id="GO:0005829">
    <property type="term" value="C:cytosol"/>
    <property type="evidence" value="ECO:0007669"/>
    <property type="project" value="TreeGrafter"/>
</dbReference>
<dbReference type="AlphaFoldDB" id="A0A1M6KEV7"/>
<dbReference type="Pfam" id="PF17384">
    <property type="entry name" value="DUF150_C"/>
    <property type="match status" value="1"/>
</dbReference>
<dbReference type="InterPro" id="IPR028998">
    <property type="entry name" value="RimP_C"/>
</dbReference>
<keyword evidence="7" id="KW-1185">Reference proteome</keyword>
<dbReference type="EMBL" id="FRAI01000005">
    <property type="protein sequence ID" value="SHJ57485.1"/>
    <property type="molecule type" value="Genomic_DNA"/>
</dbReference>
<dbReference type="SUPFAM" id="SSF74942">
    <property type="entry name" value="YhbC-like, C-terminal domain"/>
    <property type="match status" value="1"/>
</dbReference>
<comment type="similarity">
    <text evidence="3">Belongs to the RimP family.</text>
</comment>
<comment type="function">
    <text evidence="3">Required for maturation of 30S ribosomal subunits.</text>
</comment>
<keyword evidence="1 3" id="KW-0963">Cytoplasm</keyword>
<reference evidence="7" key="1">
    <citation type="submission" date="2016-11" db="EMBL/GenBank/DDBJ databases">
        <authorList>
            <person name="Varghese N."/>
            <person name="Submissions S."/>
        </authorList>
    </citation>
    <scope>NUCLEOTIDE SEQUENCE [LARGE SCALE GENOMIC DNA]</scope>
    <source>
        <strain evidence="7">DSM 14826</strain>
    </source>
</reference>
<dbReference type="PANTHER" id="PTHR33867">
    <property type="entry name" value="RIBOSOME MATURATION FACTOR RIMP"/>
    <property type="match status" value="1"/>
</dbReference>
<dbReference type="SUPFAM" id="SSF75420">
    <property type="entry name" value="YhbC-like, N-terminal domain"/>
    <property type="match status" value="1"/>
</dbReference>
<feature type="domain" description="Ribosome maturation factor RimP C-terminal" evidence="5">
    <location>
        <begin position="92"/>
        <end position="159"/>
    </location>
</feature>
<dbReference type="Proteomes" id="UP000243547">
    <property type="component" value="Unassembled WGS sequence"/>
</dbReference>
<comment type="subcellular location">
    <subcellularLocation>
        <location evidence="3">Cytoplasm</location>
    </subcellularLocation>
</comment>
<evidence type="ECO:0000313" key="6">
    <source>
        <dbReference type="EMBL" id="SHJ57485.1"/>
    </source>
</evidence>
<evidence type="ECO:0000256" key="3">
    <source>
        <dbReference type="HAMAP-Rule" id="MF_01077"/>
    </source>
</evidence>
<dbReference type="GO" id="GO:0000028">
    <property type="term" value="P:ribosomal small subunit assembly"/>
    <property type="evidence" value="ECO:0007669"/>
    <property type="project" value="TreeGrafter"/>
</dbReference>
<evidence type="ECO:0000256" key="2">
    <source>
        <dbReference type="ARBA" id="ARBA00022517"/>
    </source>
</evidence>
<dbReference type="Pfam" id="PF02576">
    <property type="entry name" value="RimP_N"/>
    <property type="match status" value="1"/>
</dbReference>
<dbReference type="InterPro" id="IPR003728">
    <property type="entry name" value="Ribosome_maturation_RimP"/>
</dbReference>
<evidence type="ECO:0000259" key="5">
    <source>
        <dbReference type="Pfam" id="PF17384"/>
    </source>
</evidence>
<dbReference type="InterPro" id="IPR028989">
    <property type="entry name" value="RimP_N"/>
</dbReference>
<organism evidence="6 7">
    <name type="scientific">Anaerobranca californiensis DSM 14826</name>
    <dbReference type="NCBI Taxonomy" id="1120989"/>
    <lineage>
        <taxon>Bacteria</taxon>
        <taxon>Bacillati</taxon>
        <taxon>Bacillota</taxon>
        <taxon>Clostridia</taxon>
        <taxon>Eubacteriales</taxon>
        <taxon>Proteinivoracaceae</taxon>
        <taxon>Anaerobranca</taxon>
    </lineage>
</organism>
<evidence type="ECO:0000313" key="7">
    <source>
        <dbReference type="Proteomes" id="UP000243547"/>
    </source>
</evidence>
<dbReference type="Gene3D" id="2.30.30.180">
    <property type="entry name" value="Ribosome maturation factor RimP, C-terminal domain"/>
    <property type="match status" value="1"/>
</dbReference>
<dbReference type="InterPro" id="IPR035956">
    <property type="entry name" value="RimP_N_sf"/>
</dbReference>
<evidence type="ECO:0000259" key="4">
    <source>
        <dbReference type="Pfam" id="PF02576"/>
    </source>
</evidence>
<keyword evidence="2 3" id="KW-0690">Ribosome biogenesis</keyword>